<evidence type="ECO:0000259" key="5">
    <source>
        <dbReference type="Pfam" id="PF13490"/>
    </source>
</evidence>
<keyword evidence="4" id="KW-0812">Transmembrane</keyword>
<dbReference type="InterPro" id="IPR041916">
    <property type="entry name" value="Anti_sigma_zinc_sf"/>
</dbReference>
<dbReference type="AlphaFoldDB" id="A0A3N4YZ89"/>
<sequence length="294" mass="30171">MSRQCPDQDELYALALGDVGQPERDAVTAHLAVCEGCRAEYAAIADAADHVLAAAPAVAPPAGFSSRVLAAMAAAGGAGPAARPSHPSDWSAPDVGPARPEVLRAEQERGPDAARATTAHHGRTARGATPARPGSRRGGHHDGTGPTFRSRRRQWPALLTAALAGVLLGVAGTAVLTQLTAEEPPPAAAPAETAEPARSAGIALVKDDGTAVGSVSETWFDGQPVLVVVVTDGPPGALYECWLVGSDGTRESVGRWSLDEYGAEATWIVPVPEGRLDRLELVAASGRVWSTASL</sequence>
<accession>A0A3N4YZ89</accession>
<keyword evidence="4" id="KW-1133">Transmembrane helix</keyword>
<proteinExistence type="predicted"/>
<dbReference type="InterPro" id="IPR027383">
    <property type="entry name" value="Znf_put"/>
</dbReference>
<protein>
    <submittedName>
        <fullName evidence="6">Putative zinc finger protein</fullName>
    </submittedName>
</protein>
<keyword evidence="7" id="KW-1185">Reference proteome</keyword>
<dbReference type="Gene3D" id="1.10.10.1320">
    <property type="entry name" value="Anti-sigma factor, zinc-finger domain"/>
    <property type="match status" value="1"/>
</dbReference>
<evidence type="ECO:0000256" key="1">
    <source>
        <dbReference type="ARBA" id="ARBA00023015"/>
    </source>
</evidence>
<keyword evidence="2" id="KW-0804">Transcription</keyword>
<reference evidence="6 7" key="1">
    <citation type="submission" date="2018-11" db="EMBL/GenBank/DDBJ databases">
        <title>Sequencing the genomes of 1000 actinobacteria strains.</title>
        <authorList>
            <person name="Klenk H.-P."/>
        </authorList>
    </citation>
    <scope>NUCLEOTIDE SEQUENCE [LARGE SCALE GENOMIC DNA]</scope>
    <source>
        <strain evidence="6 7">DSM 14418</strain>
    </source>
</reference>
<name>A0A3N4YZ89_9MICO</name>
<evidence type="ECO:0000313" key="7">
    <source>
        <dbReference type="Proteomes" id="UP000280726"/>
    </source>
</evidence>
<gene>
    <name evidence="6" type="ORF">EDD32_0900</name>
</gene>
<dbReference type="RefSeq" id="WP_123915070.1">
    <property type="nucleotide sequence ID" value="NZ_RKRA01000001.1"/>
</dbReference>
<feature type="compositionally biased region" description="Basic and acidic residues" evidence="3">
    <location>
        <begin position="101"/>
        <end position="112"/>
    </location>
</feature>
<dbReference type="Pfam" id="PF13490">
    <property type="entry name" value="zf-HC2"/>
    <property type="match status" value="1"/>
</dbReference>
<feature type="transmembrane region" description="Helical" evidence="4">
    <location>
        <begin position="157"/>
        <end position="176"/>
    </location>
</feature>
<comment type="caution">
    <text evidence="6">The sequence shown here is derived from an EMBL/GenBank/DDBJ whole genome shotgun (WGS) entry which is preliminary data.</text>
</comment>
<feature type="region of interest" description="Disordered" evidence="3">
    <location>
        <begin position="77"/>
        <end position="152"/>
    </location>
</feature>
<keyword evidence="1" id="KW-0805">Transcription regulation</keyword>
<dbReference type="EMBL" id="RKRA01000001">
    <property type="protein sequence ID" value="RPF26459.1"/>
    <property type="molecule type" value="Genomic_DNA"/>
</dbReference>
<evidence type="ECO:0000256" key="4">
    <source>
        <dbReference type="SAM" id="Phobius"/>
    </source>
</evidence>
<dbReference type="OrthoDB" id="5242431at2"/>
<evidence type="ECO:0000313" key="6">
    <source>
        <dbReference type="EMBL" id="RPF26459.1"/>
    </source>
</evidence>
<feature type="domain" description="Putative zinc-finger" evidence="5">
    <location>
        <begin position="8"/>
        <end position="38"/>
    </location>
</feature>
<organism evidence="6 7">
    <name type="scientific">Georgenia muralis</name>
    <dbReference type="NCBI Taxonomy" id="154117"/>
    <lineage>
        <taxon>Bacteria</taxon>
        <taxon>Bacillati</taxon>
        <taxon>Actinomycetota</taxon>
        <taxon>Actinomycetes</taxon>
        <taxon>Micrococcales</taxon>
        <taxon>Bogoriellaceae</taxon>
        <taxon>Georgenia</taxon>
    </lineage>
</organism>
<evidence type="ECO:0000256" key="2">
    <source>
        <dbReference type="ARBA" id="ARBA00023163"/>
    </source>
</evidence>
<keyword evidence="4" id="KW-0472">Membrane</keyword>
<dbReference type="Proteomes" id="UP000280726">
    <property type="component" value="Unassembled WGS sequence"/>
</dbReference>
<evidence type="ECO:0000256" key="3">
    <source>
        <dbReference type="SAM" id="MobiDB-lite"/>
    </source>
</evidence>